<dbReference type="Proteomes" id="UP001148737">
    <property type="component" value="Unassembled WGS sequence"/>
</dbReference>
<keyword evidence="2" id="KW-1185">Reference proteome</keyword>
<comment type="caution">
    <text evidence="1">The sequence shown here is derived from an EMBL/GenBank/DDBJ whole genome shotgun (WGS) entry which is preliminary data.</text>
</comment>
<proteinExistence type="predicted"/>
<gene>
    <name evidence="1" type="ORF">NLG97_g77</name>
</gene>
<reference evidence="1" key="1">
    <citation type="submission" date="2022-07" db="EMBL/GenBank/DDBJ databases">
        <title>Genome Sequence of Lecanicillium saksenae.</title>
        <authorList>
            <person name="Buettner E."/>
        </authorList>
    </citation>
    <scope>NUCLEOTIDE SEQUENCE</scope>
    <source>
        <strain evidence="1">VT-O1</strain>
    </source>
</reference>
<name>A0ACC1R9J2_9HYPO</name>
<evidence type="ECO:0000313" key="1">
    <source>
        <dbReference type="EMBL" id="KAJ3499771.1"/>
    </source>
</evidence>
<accession>A0ACC1R9J2</accession>
<evidence type="ECO:0000313" key="2">
    <source>
        <dbReference type="Proteomes" id="UP001148737"/>
    </source>
</evidence>
<organism evidence="1 2">
    <name type="scientific">Lecanicillium saksenae</name>
    <dbReference type="NCBI Taxonomy" id="468837"/>
    <lineage>
        <taxon>Eukaryota</taxon>
        <taxon>Fungi</taxon>
        <taxon>Dikarya</taxon>
        <taxon>Ascomycota</taxon>
        <taxon>Pezizomycotina</taxon>
        <taxon>Sordariomycetes</taxon>
        <taxon>Hypocreomycetidae</taxon>
        <taxon>Hypocreales</taxon>
        <taxon>Cordycipitaceae</taxon>
        <taxon>Lecanicillium</taxon>
    </lineage>
</organism>
<protein>
    <submittedName>
        <fullName evidence="1">Uncharacterized protein</fullName>
    </submittedName>
</protein>
<sequence>MSSKEIDNEFSSSYLQRLTQELSEDLDKVRTADDFKADSVPFLVHALAQGTCQFSKDDKKRITQASEEKMSDEKNRS</sequence>
<dbReference type="EMBL" id="JANAKD010000002">
    <property type="protein sequence ID" value="KAJ3499771.1"/>
    <property type="molecule type" value="Genomic_DNA"/>
</dbReference>